<dbReference type="Proteomes" id="UP000596660">
    <property type="component" value="Unplaced"/>
</dbReference>
<dbReference type="PANTHER" id="PTHR33233">
    <property type="entry name" value="ENDONUCLEASE/EXONUCLEASE/PHOSPHATASE"/>
    <property type="match status" value="1"/>
</dbReference>
<name>A0A803N0J3_CHEQI</name>
<dbReference type="PANTHER" id="PTHR33233:SF17">
    <property type="entry name" value="DUF4283 DOMAIN-CONTAINING PROTEIN"/>
    <property type="match status" value="1"/>
</dbReference>
<keyword evidence="3" id="KW-1185">Reference proteome</keyword>
<evidence type="ECO:0000313" key="2">
    <source>
        <dbReference type="EnsemblPlants" id="AUR62038477-RA:cds"/>
    </source>
</evidence>
<dbReference type="Gramene" id="AUR62038477-RA">
    <property type="protein sequence ID" value="AUR62038477-RA:cds"/>
    <property type="gene ID" value="AUR62038477"/>
</dbReference>
<reference evidence="2" key="1">
    <citation type="journal article" date="2017" name="Nature">
        <title>The genome of Chenopodium quinoa.</title>
        <authorList>
            <person name="Jarvis D.E."/>
            <person name="Ho Y.S."/>
            <person name="Lightfoot D.J."/>
            <person name="Schmoeckel S.M."/>
            <person name="Li B."/>
            <person name="Borm T.J.A."/>
            <person name="Ohyanagi H."/>
            <person name="Mineta K."/>
            <person name="Michell C.T."/>
            <person name="Saber N."/>
            <person name="Kharbatia N.M."/>
            <person name="Rupper R.R."/>
            <person name="Sharp A.R."/>
            <person name="Dally N."/>
            <person name="Boughton B.A."/>
            <person name="Woo Y.H."/>
            <person name="Gao G."/>
            <person name="Schijlen E.G.W.M."/>
            <person name="Guo X."/>
            <person name="Momin A.A."/>
            <person name="Negrao S."/>
            <person name="Al-Babili S."/>
            <person name="Gehring C."/>
            <person name="Roessner U."/>
            <person name="Jung C."/>
            <person name="Murphy K."/>
            <person name="Arold S.T."/>
            <person name="Gojobori T."/>
            <person name="van der Linden C.G."/>
            <person name="van Loo E.N."/>
            <person name="Jellen E.N."/>
            <person name="Maughan P.J."/>
            <person name="Tester M."/>
        </authorList>
    </citation>
    <scope>NUCLEOTIDE SEQUENCE [LARGE SCALE GENOMIC DNA]</scope>
    <source>
        <strain evidence="2">cv. PI 614886</strain>
    </source>
</reference>
<proteinExistence type="predicted"/>
<dbReference type="AlphaFoldDB" id="A0A803N0J3"/>
<sequence length="266" mass="28394">MARKKKSSLNNSSMEKAAGMVEGNNSSVSLSLGGSRTPLSGLGAGLNNGSGLNSGSELVLSPLVHPSAGLITRSEHEIILGSNRALGILDIGNGTVNSGFGGNAAIPVVDETHELDAMGEVMKEHVNPPLGENTGGNSSAQRRLDMNKQSKWIASILGVPLFADDCTPRQQRVSFACVLVEMDVTKTLSDHVWIEDELGVEFKQAIVYDWKPSYCAKCSMPGHDCSFLGNPVQKHITKQPTKQIWVPNKQQQGQKSVPAQVATPEH</sequence>
<organism evidence="2 3">
    <name type="scientific">Chenopodium quinoa</name>
    <name type="common">Quinoa</name>
    <dbReference type="NCBI Taxonomy" id="63459"/>
    <lineage>
        <taxon>Eukaryota</taxon>
        <taxon>Viridiplantae</taxon>
        <taxon>Streptophyta</taxon>
        <taxon>Embryophyta</taxon>
        <taxon>Tracheophyta</taxon>
        <taxon>Spermatophyta</taxon>
        <taxon>Magnoliopsida</taxon>
        <taxon>eudicotyledons</taxon>
        <taxon>Gunneridae</taxon>
        <taxon>Pentapetalae</taxon>
        <taxon>Caryophyllales</taxon>
        <taxon>Chenopodiaceae</taxon>
        <taxon>Chenopodioideae</taxon>
        <taxon>Atripliceae</taxon>
        <taxon>Chenopodium</taxon>
    </lineage>
</organism>
<protein>
    <submittedName>
        <fullName evidence="2">Uncharacterized protein</fullName>
    </submittedName>
</protein>
<feature type="region of interest" description="Disordered" evidence="1">
    <location>
        <begin position="1"/>
        <end position="28"/>
    </location>
</feature>
<dbReference type="EnsemblPlants" id="AUR62038477-RA">
    <property type="protein sequence ID" value="AUR62038477-RA:cds"/>
    <property type="gene ID" value="AUR62038477"/>
</dbReference>
<evidence type="ECO:0000313" key="3">
    <source>
        <dbReference type="Proteomes" id="UP000596660"/>
    </source>
</evidence>
<reference evidence="2" key="2">
    <citation type="submission" date="2021-03" db="UniProtKB">
        <authorList>
            <consortium name="EnsemblPlants"/>
        </authorList>
    </citation>
    <scope>IDENTIFICATION</scope>
</reference>
<accession>A0A803N0J3</accession>
<evidence type="ECO:0000256" key="1">
    <source>
        <dbReference type="SAM" id="MobiDB-lite"/>
    </source>
</evidence>
<feature type="region of interest" description="Disordered" evidence="1">
    <location>
        <begin position="246"/>
        <end position="266"/>
    </location>
</feature>
<feature type="compositionally biased region" description="Polar residues" evidence="1">
    <location>
        <begin position="246"/>
        <end position="257"/>
    </location>
</feature>